<evidence type="ECO:0000313" key="2">
    <source>
        <dbReference type="Proteomes" id="UP001365781"/>
    </source>
</evidence>
<sequence length="88" mass="9871">GRDKSSIGYIVWVPEKNSRAFLEKLKSSSGIDISDQVQGSGDDRNRIFTEGLRTILARLTKQRADLLIKYYEDAPSVKEIDGQIAEVN</sequence>
<dbReference type="RefSeq" id="WP_336559180.1">
    <property type="nucleotide sequence ID" value="NZ_JBBAYM010000454.1"/>
</dbReference>
<feature type="non-terminal residue" evidence="1">
    <location>
        <position position="88"/>
    </location>
</feature>
<evidence type="ECO:0000313" key="1">
    <source>
        <dbReference type="EMBL" id="MEI5617302.1"/>
    </source>
</evidence>
<protein>
    <submittedName>
        <fullName evidence="1">Uncharacterized protein</fullName>
    </submittedName>
</protein>
<reference evidence="1 2" key="1">
    <citation type="submission" date="2024-03" db="EMBL/GenBank/DDBJ databases">
        <title>First Report of Pectobacterium brasiliscabiei causing potato scab in china.</title>
        <authorList>
            <person name="Handique U."/>
        </authorList>
    </citation>
    <scope>NUCLEOTIDE SEQUENCE [LARGE SCALE GENOMIC DNA]</scope>
    <source>
        <strain evidence="1 2">ZRIMU1503</strain>
    </source>
</reference>
<proteinExistence type="predicted"/>
<feature type="non-terminal residue" evidence="1">
    <location>
        <position position="1"/>
    </location>
</feature>
<dbReference type="EMBL" id="JBBAYM010000454">
    <property type="protein sequence ID" value="MEI5617302.1"/>
    <property type="molecule type" value="Genomic_DNA"/>
</dbReference>
<keyword evidence="2" id="KW-1185">Reference proteome</keyword>
<dbReference type="Proteomes" id="UP001365781">
    <property type="component" value="Unassembled WGS sequence"/>
</dbReference>
<name>A0ABU8GVS8_9ACTN</name>
<accession>A0ABU8GVS8</accession>
<gene>
    <name evidence="1" type="ORF">WB403_50285</name>
</gene>
<comment type="caution">
    <text evidence="1">The sequence shown here is derived from an EMBL/GenBank/DDBJ whole genome shotgun (WGS) entry which is preliminary data.</text>
</comment>
<organism evidence="1 2">
    <name type="scientific">Streptomyces brasiliscabiei</name>
    <dbReference type="NCBI Taxonomy" id="2736302"/>
    <lineage>
        <taxon>Bacteria</taxon>
        <taxon>Bacillati</taxon>
        <taxon>Actinomycetota</taxon>
        <taxon>Actinomycetes</taxon>
        <taxon>Kitasatosporales</taxon>
        <taxon>Streptomycetaceae</taxon>
        <taxon>Streptomyces</taxon>
    </lineage>
</organism>